<keyword evidence="5" id="KW-0762">Sugar transport</keyword>
<protein>
    <submittedName>
        <fullName evidence="17">Uncharacterized protein</fullName>
    </submittedName>
</protein>
<sequence>MGLKLKYTFIFSILITLFSGCGLKDYKLFQEGSLDIEKTTVVDKKEYYQEMAFENIIAPNDRVDVTVYIQAGQGSQQMTSILTSRDVNNSNTIQENIGLLVTRKGSVRLPLLGSVNIAGLTQDEASNYLIKEYKKFIRNPYVIVEIKNQRVIVIGEVKSPGIVPVTNGTMNVIEAIARTGDLTDMASRNNIKVIRGDLRNPKVRTINLTRMDALSVSSLYLKPNDILYVQPRNLKGYNRAFNDINPFWNMLSSILDPLNQRKTLIE</sequence>
<dbReference type="EMBL" id="VANU01000005">
    <property type="protein sequence ID" value="TLP36840.1"/>
    <property type="molecule type" value="Genomic_DNA"/>
</dbReference>
<dbReference type="InterPro" id="IPR049712">
    <property type="entry name" value="Poly_export"/>
</dbReference>
<gene>
    <name evidence="17" type="ORF">FDK22_11355</name>
</gene>
<evidence type="ECO:0000256" key="13">
    <source>
        <dbReference type="ARBA" id="ARBA00023237"/>
    </source>
</evidence>
<evidence type="ECO:0000256" key="3">
    <source>
        <dbReference type="ARBA" id="ARBA00022448"/>
    </source>
</evidence>
<keyword evidence="14" id="KW-0449">Lipoprotein</keyword>
<dbReference type="AlphaFoldDB" id="A0A5R8XZ61"/>
<dbReference type="RefSeq" id="WP_138153095.1">
    <property type="nucleotide sequence ID" value="NZ_CBDDKQ010000003.1"/>
</dbReference>
<evidence type="ECO:0000313" key="18">
    <source>
        <dbReference type="Proteomes" id="UP000308901"/>
    </source>
</evidence>
<dbReference type="InterPro" id="IPR003715">
    <property type="entry name" value="Poly_export_N"/>
</dbReference>
<dbReference type="GO" id="GO:0006811">
    <property type="term" value="P:monoatomic ion transport"/>
    <property type="evidence" value="ECO:0007669"/>
    <property type="project" value="UniProtKB-KW"/>
</dbReference>
<name>A0A5R8XZ61_9BACT</name>
<dbReference type="PROSITE" id="PS51257">
    <property type="entry name" value="PROKAR_LIPOPROTEIN"/>
    <property type="match status" value="1"/>
</dbReference>
<dbReference type="Gene3D" id="3.10.560.10">
    <property type="entry name" value="Outer membrane lipoprotein wza domain like"/>
    <property type="match status" value="1"/>
</dbReference>
<keyword evidence="3" id="KW-0813">Transport</keyword>
<dbReference type="GO" id="GO:0015288">
    <property type="term" value="F:porin activity"/>
    <property type="evidence" value="ECO:0007669"/>
    <property type="project" value="UniProtKB-KW"/>
</dbReference>
<evidence type="ECO:0000259" key="16">
    <source>
        <dbReference type="Pfam" id="PF22461"/>
    </source>
</evidence>
<evidence type="ECO:0000256" key="5">
    <source>
        <dbReference type="ARBA" id="ARBA00022597"/>
    </source>
</evidence>
<keyword evidence="11" id="KW-0472">Membrane</keyword>
<evidence type="ECO:0000256" key="2">
    <source>
        <dbReference type="ARBA" id="ARBA00009450"/>
    </source>
</evidence>
<evidence type="ECO:0000256" key="9">
    <source>
        <dbReference type="ARBA" id="ARBA00023065"/>
    </source>
</evidence>
<keyword evidence="4" id="KW-1134">Transmembrane beta strand</keyword>
<evidence type="ECO:0000256" key="1">
    <source>
        <dbReference type="ARBA" id="ARBA00004571"/>
    </source>
</evidence>
<organism evidence="17 18">
    <name type="scientific">Arcobacter arenosus</name>
    <dbReference type="NCBI Taxonomy" id="2576037"/>
    <lineage>
        <taxon>Bacteria</taxon>
        <taxon>Pseudomonadati</taxon>
        <taxon>Campylobacterota</taxon>
        <taxon>Epsilonproteobacteria</taxon>
        <taxon>Campylobacterales</taxon>
        <taxon>Arcobacteraceae</taxon>
        <taxon>Arcobacter</taxon>
    </lineage>
</organism>
<comment type="subcellular location">
    <subcellularLocation>
        <location evidence="1">Cell outer membrane</location>
        <topology evidence="1">Multi-pass membrane protein</topology>
    </subcellularLocation>
</comment>
<dbReference type="InterPro" id="IPR054765">
    <property type="entry name" value="SLBB_dom"/>
</dbReference>
<feature type="domain" description="SLBB" evidence="16">
    <location>
        <begin position="149"/>
        <end position="229"/>
    </location>
</feature>
<reference evidence="17 18" key="1">
    <citation type="submission" date="2019-05" db="EMBL/GenBank/DDBJ databases">
        <title>Arcobacter sp. nov., isolated from sea sediment.</title>
        <authorList>
            <person name="Kim W."/>
        </authorList>
    </citation>
    <scope>NUCLEOTIDE SEQUENCE [LARGE SCALE GENOMIC DNA]</scope>
    <source>
        <strain evidence="17 18">CAU 1517</strain>
    </source>
</reference>
<dbReference type="PANTHER" id="PTHR33619">
    <property type="entry name" value="POLYSACCHARIDE EXPORT PROTEIN GFCE-RELATED"/>
    <property type="match status" value="1"/>
</dbReference>
<dbReference type="Pfam" id="PF22461">
    <property type="entry name" value="SLBB_2"/>
    <property type="match status" value="1"/>
</dbReference>
<evidence type="ECO:0000256" key="11">
    <source>
        <dbReference type="ARBA" id="ARBA00023136"/>
    </source>
</evidence>
<evidence type="ECO:0000256" key="6">
    <source>
        <dbReference type="ARBA" id="ARBA00022692"/>
    </source>
</evidence>
<evidence type="ECO:0000256" key="14">
    <source>
        <dbReference type="ARBA" id="ARBA00023288"/>
    </source>
</evidence>
<keyword evidence="13" id="KW-0998">Cell outer membrane</keyword>
<keyword evidence="8" id="KW-0625">Polysaccharide transport</keyword>
<comment type="caution">
    <text evidence="17">The sequence shown here is derived from an EMBL/GenBank/DDBJ whole genome shotgun (WGS) entry which is preliminary data.</text>
</comment>
<dbReference type="GO" id="GO:0009279">
    <property type="term" value="C:cell outer membrane"/>
    <property type="evidence" value="ECO:0007669"/>
    <property type="project" value="UniProtKB-SubCell"/>
</dbReference>
<evidence type="ECO:0000256" key="4">
    <source>
        <dbReference type="ARBA" id="ARBA00022452"/>
    </source>
</evidence>
<keyword evidence="10" id="KW-0626">Porin</keyword>
<keyword evidence="7" id="KW-0732">Signal</keyword>
<keyword evidence="6" id="KW-0812">Transmembrane</keyword>
<accession>A0A5R8XZ61</accession>
<evidence type="ECO:0000259" key="15">
    <source>
        <dbReference type="Pfam" id="PF02563"/>
    </source>
</evidence>
<dbReference type="GO" id="GO:0015159">
    <property type="term" value="F:polysaccharide transmembrane transporter activity"/>
    <property type="evidence" value="ECO:0007669"/>
    <property type="project" value="InterPro"/>
</dbReference>
<evidence type="ECO:0000313" key="17">
    <source>
        <dbReference type="EMBL" id="TLP36840.1"/>
    </source>
</evidence>
<evidence type="ECO:0000256" key="12">
    <source>
        <dbReference type="ARBA" id="ARBA00023139"/>
    </source>
</evidence>
<comment type="similarity">
    <text evidence="2">Belongs to the BexD/CtrA/VexA family.</text>
</comment>
<keyword evidence="12" id="KW-0564">Palmitate</keyword>
<keyword evidence="9" id="KW-0406">Ion transport</keyword>
<dbReference type="PANTHER" id="PTHR33619:SF3">
    <property type="entry name" value="POLYSACCHARIDE EXPORT PROTEIN GFCE-RELATED"/>
    <property type="match status" value="1"/>
</dbReference>
<proteinExistence type="inferred from homology"/>
<evidence type="ECO:0000256" key="8">
    <source>
        <dbReference type="ARBA" id="ARBA00023047"/>
    </source>
</evidence>
<feature type="domain" description="Polysaccharide export protein N-terminal" evidence="15">
    <location>
        <begin position="56"/>
        <end position="146"/>
    </location>
</feature>
<evidence type="ECO:0000256" key="10">
    <source>
        <dbReference type="ARBA" id="ARBA00023114"/>
    </source>
</evidence>
<dbReference type="Proteomes" id="UP000308901">
    <property type="component" value="Unassembled WGS sequence"/>
</dbReference>
<evidence type="ECO:0000256" key="7">
    <source>
        <dbReference type="ARBA" id="ARBA00022729"/>
    </source>
</evidence>
<dbReference type="GO" id="GO:0046930">
    <property type="term" value="C:pore complex"/>
    <property type="evidence" value="ECO:0007669"/>
    <property type="project" value="UniProtKB-KW"/>
</dbReference>
<dbReference type="OrthoDB" id="193635at2"/>
<keyword evidence="18" id="KW-1185">Reference proteome</keyword>
<dbReference type="Pfam" id="PF02563">
    <property type="entry name" value="Poly_export"/>
    <property type="match status" value="1"/>
</dbReference>